<dbReference type="EMBL" id="KL367482">
    <property type="protein sequence ID" value="KFD71539.1"/>
    <property type="molecule type" value="Genomic_DNA"/>
</dbReference>
<dbReference type="InterPro" id="IPR008676">
    <property type="entry name" value="MRG"/>
</dbReference>
<dbReference type="InterPro" id="IPR026541">
    <property type="entry name" value="MRG_dom"/>
</dbReference>
<dbReference type="Gene3D" id="2.30.30.140">
    <property type="match status" value="1"/>
</dbReference>
<dbReference type="PANTHER" id="PTHR10880">
    <property type="entry name" value="MORTALITY FACTOR 4-LIKE PROTEIN"/>
    <property type="match status" value="1"/>
</dbReference>
<dbReference type="InterPro" id="IPR038217">
    <property type="entry name" value="MRG_C_sf"/>
</dbReference>
<keyword evidence="2" id="KW-0156">Chromatin regulator</keyword>
<keyword evidence="5" id="KW-0539">Nucleus</keyword>
<dbReference type="InterPro" id="IPR016197">
    <property type="entry name" value="Chromo-like_dom_sf"/>
</dbReference>
<dbReference type="PROSITE" id="PS51640">
    <property type="entry name" value="MRG"/>
    <property type="match status" value="1"/>
</dbReference>
<dbReference type="Pfam" id="PF11717">
    <property type="entry name" value="Tudor-knot"/>
    <property type="match status" value="1"/>
</dbReference>
<feature type="domain" description="Tudor-knot" evidence="8">
    <location>
        <begin position="48"/>
        <end position="100"/>
    </location>
</feature>
<dbReference type="GO" id="GO:0006355">
    <property type="term" value="P:regulation of DNA-templated transcription"/>
    <property type="evidence" value="ECO:0007669"/>
    <property type="project" value="InterPro"/>
</dbReference>
<gene>
    <name evidence="9" type="ORF">M513_06408</name>
    <name evidence="10" type="ORF">M514_06408</name>
</gene>
<dbReference type="PANTHER" id="PTHR10880:SF48">
    <property type="entry name" value="MORTALITY FACTOR 4 LIKE 2"/>
    <property type="match status" value="1"/>
</dbReference>
<dbReference type="AlphaFoldDB" id="A0A085NPZ3"/>
<evidence type="ECO:0000256" key="1">
    <source>
        <dbReference type="ARBA" id="ARBA00004123"/>
    </source>
</evidence>
<keyword evidence="11" id="KW-1185">Reference proteome</keyword>
<evidence type="ECO:0000259" key="8">
    <source>
        <dbReference type="Pfam" id="PF11717"/>
    </source>
</evidence>
<evidence type="ECO:0000256" key="3">
    <source>
        <dbReference type="ARBA" id="ARBA00023015"/>
    </source>
</evidence>
<dbReference type="InterPro" id="IPR025995">
    <property type="entry name" value="Tudor-knot"/>
</dbReference>
<evidence type="ECO:0000313" key="9">
    <source>
        <dbReference type="EMBL" id="KFD52752.1"/>
    </source>
</evidence>
<proteinExistence type="predicted"/>
<keyword evidence="3" id="KW-0805">Transcription regulation</keyword>
<feature type="region of interest" description="Disordered" evidence="6">
    <location>
        <begin position="1"/>
        <end position="37"/>
    </location>
</feature>
<evidence type="ECO:0000313" key="10">
    <source>
        <dbReference type="EMBL" id="KFD71539.1"/>
    </source>
</evidence>
<dbReference type="Pfam" id="PF05712">
    <property type="entry name" value="MRG"/>
    <property type="match status" value="1"/>
</dbReference>
<evidence type="ECO:0000256" key="6">
    <source>
        <dbReference type="SAM" id="MobiDB-lite"/>
    </source>
</evidence>
<feature type="compositionally biased region" description="Gly residues" evidence="6">
    <location>
        <begin position="1"/>
        <end position="10"/>
    </location>
</feature>
<dbReference type="Proteomes" id="UP000030764">
    <property type="component" value="Unassembled WGS sequence"/>
</dbReference>
<dbReference type="Gene3D" id="1.10.274.30">
    <property type="entry name" value="MRG domain"/>
    <property type="match status" value="1"/>
</dbReference>
<dbReference type="GO" id="GO:0005634">
    <property type="term" value="C:nucleus"/>
    <property type="evidence" value="ECO:0007669"/>
    <property type="project" value="UniProtKB-SubCell"/>
</dbReference>
<reference evidence="10 11" key="1">
    <citation type="journal article" date="2014" name="Nat. Genet.">
        <title>Genome and transcriptome of the porcine whipworm Trichuris suis.</title>
        <authorList>
            <person name="Jex A.R."/>
            <person name="Nejsum P."/>
            <person name="Schwarz E.M."/>
            <person name="Hu L."/>
            <person name="Young N.D."/>
            <person name="Hall R.S."/>
            <person name="Korhonen P.K."/>
            <person name="Liao S."/>
            <person name="Thamsborg S."/>
            <person name="Xia J."/>
            <person name="Xu P."/>
            <person name="Wang S."/>
            <person name="Scheerlinck J.P."/>
            <person name="Hofmann A."/>
            <person name="Sternberg P.W."/>
            <person name="Wang J."/>
            <person name="Gasser R.B."/>
        </authorList>
    </citation>
    <scope>NUCLEOTIDE SEQUENCE [LARGE SCALE GENOMIC DNA]</scope>
    <source>
        <strain evidence="10">DCEP-RM93F</strain>
        <strain evidence="9">DCEP-RM93M</strain>
    </source>
</reference>
<evidence type="ECO:0000256" key="4">
    <source>
        <dbReference type="ARBA" id="ARBA00023163"/>
    </source>
</evidence>
<dbReference type="CDD" id="cd20104">
    <property type="entry name" value="MBT_PHF20L1-like"/>
    <property type="match status" value="1"/>
</dbReference>
<dbReference type="EMBL" id="KL363224">
    <property type="protein sequence ID" value="KFD52752.1"/>
    <property type="molecule type" value="Genomic_DNA"/>
</dbReference>
<accession>A0A085NPZ3</accession>
<evidence type="ECO:0000259" key="7">
    <source>
        <dbReference type="Pfam" id="PF05712"/>
    </source>
</evidence>
<dbReference type="GO" id="GO:0035267">
    <property type="term" value="C:NuA4 histone acetyltransferase complex"/>
    <property type="evidence" value="ECO:0007669"/>
    <property type="project" value="TreeGrafter"/>
</dbReference>
<feature type="domain" description="MRG" evidence="7">
    <location>
        <begin position="122"/>
        <end position="284"/>
    </location>
</feature>
<organism evidence="10">
    <name type="scientific">Trichuris suis</name>
    <name type="common">pig whipworm</name>
    <dbReference type="NCBI Taxonomy" id="68888"/>
    <lineage>
        <taxon>Eukaryota</taxon>
        <taxon>Metazoa</taxon>
        <taxon>Ecdysozoa</taxon>
        <taxon>Nematoda</taxon>
        <taxon>Enoplea</taxon>
        <taxon>Dorylaimia</taxon>
        <taxon>Trichinellida</taxon>
        <taxon>Trichuridae</taxon>
        <taxon>Trichuris</taxon>
    </lineage>
</organism>
<sequence length="293" mass="34252">MQSEHGGSGKGSHNNKTNEASKNPKPSPHNVRRSSVAEEAEEEQPLFCVGSSVTCKYLDGKLYPCRVINVRKSDEGYYEYRVHYRDWNKRYDEWVVASKLLAEEVPPKRPKKVREVQEITVVDSDEEMEKYPTFHDAAPFVLSETLMAILENDRNQMKSCLVQLPAKMSIDSIFDMYAKAQAQKEERYAEKEAILLCQQMRRLFSSYLAGWLLYEVESAQHTELCTQFPDKQLCDLYGFVHLLRFLHTMKHFLRYLMVADEVMSEVVIMLYEFNRFLEARADEFKLAITYRPL</sequence>
<dbReference type="SUPFAM" id="SSF54160">
    <property type="entry name" value="Chromo domain-like"/>
    <property type="match status" value="1"/>
</dbReference>
<name>A0A085NPZ3_9BILA</name>
<dbReference type="Proteomes" id="UP000030758">
    <property type="component" value="Unassembled WGS sequence"/>
</dbReference>
<evidence type="ECO:0000256" key="2">
    <source>
        <dbReference type="ARBA" id="ARBA00022853"/>
    </source>
</evidence>
<evidence type="ECO:0000256" key="5">
    <source>
        <dbReference type="ARBA" id="ARBA00023242"/>
    </source>
</evidence>
<comment type="subcellular location">
    <subcellularLocation>
        <location evidence="1">Nucleus</location>
    </subcellularLocation>
</comment>
<keyword evidence="4" id="KW-0804">Transcription</keyword>
<protein>
    <submittedName>
        <fullName evidence="10">Uncharacterized protein</fullName>
    </submittedName>
</protein>
<evidence type="ECO:0000313" key="11">
    <source>
        <dbReference type="Proteomes" id="UP000030764"/>
    </source>
</evidence>
<dbReference type="GO" id="GO:0006325">
    <property type="term" value="P:chromatin organization"/>
    <property type="evidence" value="ECO:0007669"/>
    <property type="project" value="UniProtKB-KW"/>
</dbReference>
<feature type="compositionally biased region" description="Polar residues" evidence="6">
    <location>
        <begin position="11"/>
        <end position="21"/>
    </location>
</feature>
<dbReference type="OrthoDB" id="124855at2759"/>